<gene>
    <name evidence="2" type="ORF">GCM10023188_26100</name>
</gene>
<evidence type="ECO:0000313" key="3">
    <source>
        <dbReference type="Proteomes" id="UP001500552"/>
    </source>
</evidence>
<evidence type="ECO:0000313" key="2">
    <source>
        <dbReference type="EMBL" id="GAA4434760.1"/>
    </source>
</evidence>
<name>A0ABP8LTZ5_9BACT</name>
<protein>
    <recommendedName>
        <fullName evidence="4">Lipoprotein</fullName>
    </recommendedName>
</protein>
<organism evidence="2 3">
    <name type="scientific">Pontibacter saemangeumensis</name>
    <dbReference type="NCBI Taxonomy" id="1084525"/>
    <lineage>
        <taxon>Bacteria</taxon>
        <taxon>Pseudomonadati</taxon>
        <taxon>Bacteroidota</taxon>
        <taxon>Cytophagia</taxon>
        <taxon>Cytophagales</taxon>
        <taxon>Hymenobacteraceae</taxon>
        <taxon>Pontibacter</taxon>
    </lineage>
</organism>
<keyword evidence="1" id="KW-0732">Signal</keyword>
<feature type="signal peptide" evidence="1">
    <location>
        <begin position="1"/>
        <end position="28"/>
    </location>
</feature>
<reference evidence="3" key="1">
    <citation type="journal article" date="2019" name="Int. J. Syst. Evol. Microbiol.">
        <title>The Global Catalogue of Microorganisms (GCM) 10K type strain sequencing project: providing services to taxonomists for standard genome sequencing and annotation.</title>
        <authorList>
            <consortium name="The Broad Institute Genomics Platform"/>
            <consortium name="The Broad Institute Genome Sequencing Center for Infectious Disease"/>
            <person name="Wu L."/>
            <person name="Ma J."/>
        </authorList>
    </citation>
    <scope>NUCLEOTIDE SEQUENCE [LARGE SCALE GENOMIC DNA]</scope>
    <source>
        <strain evidence="3">JCM 17926</strain>
    </source>
</reference>
<evidence type="ECO:0000256" key="1">
    <source>
        <dbReference type="SAM" id="SignalP"/>
    </source>
</evidence>
<sequence>MGTALYFAILFALAVLLGGCATTPPALKGGHVKAKKHTLYYQSFLTEGMAGKKDKSSYRYKKKPLTSLIGR</sequence>
<dbReference type="EMBL" id="BAABHC010000014">
    <property type="protein sequence ID" value="GAA4434760.1"/>
    <property type="molecule type" value="Genomic_DNA"/>
</dbReference>
<feature type="chain" id="PRO_5045314495" description="Lipoprotein" evidence="1">
    <location>
        <begin position="29"/>
        <end position="71"/>
    </location>
</feature>
<proteinExistence type="predicted"/>
<comment type="caution">
    <text evidence="2">The sequence shown here is derived from an EMBL/GenBank/DDBJ whole genome shotgun (WGS) entry which is preliminary data.</text>
</comment>
<dbReference type="Proteomes" id="UP001500552">
    <property type="component" value="Unassembled WGS sequence"/>
</dbReference>
<evidence type="ECO:0008006" key="4">
    <source>
        <dbReference type="Google" id="ProtNLM"/>
    </source>
</evidence>
<accession>A0ABP8LTZ5</accession>
<keyword evidence="3" id="KW-1185">Reference proteome</keyword>